<dbReference type="GO" id="GO:0061503">
    <property type="term" value="F:tRNA threonylcarbamoyladenosine dehydratase"/>
    <property type="evidence" value="ECO:0007669"/>
    <property type="project" value="TreeGrafter"/>
</dbReference>
<proteinExistence type="predicted"/>
<protein>
    <submittedName>
        <fullName evidence="2">tRNA threonylcarbamoyladenosine dehydratase</fullName>
    </submittedName>
</protein>
<evidence type="ECO:0000313" key="3">
    <source>
        <dbReference type="Proteomes" id="UP000297834"/>
    </source>
</evidence>
<dbReference type="SUPFAM" id="SSF69572">
    <property type="entry name" value="Activating enzymes of the ubiquitin-like proteins"/>
    <property type="match status" value="1"/>
</dbReference>
<feature type="domain" description="THIF-type NAD/FAD binding fold" evidence="1">
    <location>
        <begin position="19"/>
        <end position="256"/>
    </location>
</feature>
<dbReference type="CDD" id="cd00755">
    <property type="entry name" value="YgdL_like"/>
    <property type="match status" value="1"/>
</dbReference>
<reference evidence="2 3" key="1">
    <citation type="submission" date="2019-03" db="EMBL/GenBank/DDBJ databases">
        <title>Alkanindiges illinoisensis: a potential pathogenic isolated from ascites of a gastric cancer patient with abdominal metastasis.</title>
        <authorList>
            <person name="Hu X."/>
            <person name="Yang B."/>
            <person name="Yan X."/>
            <person name="Lin L."/>
            <person name="Zhao H."/>
            <person name="Zhou F."/>
            <person name="Su B."/>
            <person name="Chen J."/>
            <person name="Rui Y."/>
            <person name="Wang Q."/>
            <person name="Zheng L."/>
        </authorList>
    </citation>
    <scope>NUCLEOTIDE SEQUENCE [LARGE SCALE GENOMIC DNA]</scope>
    <source>
        <strain evidence="2 3">NFYY 23406</strain>
    </source>
</reference>
<dbReference type="GO" id="GO:0061504">
    <property type="term" value="P:cyclic threonylcarbamoyladenosine biosynthetic process"/>
    <property type="evidence" value="ECO:0007669"/>
    <property type="project" value="TreeGrafter"/>
</dbReference>
<dbReference type="STRING" id="1120977.GCA_000619845_02753"/>
<dbReference type="Gene3D" id="3.40.50.720">
    <property type="entry name" value="NAD(P)-binding Rossmann-like Domain"/>
    <property type="match status" value="1"/>
</dbReference>
<dbReference type="PANTHER" id="PTHR43267:SF1">
    <property type="entry name" value="TRNA THREONYLCARBAMOYLADENOSINE DEHYDRATASE"/>
    <property type="match status" value="1"/>
</dbReference>
<dbReference type="GO" id="GO:0008641">
    <property type="term" value="F:ubiquitin-like modifier activating enzyme activity"/>
    <property type="evidence" value="ECO:0007669"/>
    <property type="project" value="InterPro"/>
</dbReference>
<dbReference type="InterPro" id="IPR045886">
    <property type="entry name" value="ThiF/MoeB/HesA"/>
</dbReference>
<accession>A0A4Y7XES8</accession>
<evidence type="ECO:0000313" key="2">
    <source>
        <dbReference type="EMBL" id="TEU30306.1"/>
    </source>
</evidence>
<comment type="caution">
    <text evidence="2">The sequence shown here is derived from an EMBL/GenBank/DDBJ whole genome shotgun (WGS) entry which is preliminary data.</text>
</comment>
<evidence type="ECO:0000259" key="1">
    <source>
        <dbReference type="Pfam" id="PF00899"/>
    </source>
</evidence>
<dbReference type="Pfam" id="PF00899">
    <property type="entry name" value="ThiF"/>
    <property type="match status" value="1"/>
</dbReference>
<organism evidence="2 3">
    <name type="scientific">Alkanindiges illinoisensis</name>
    <dbReference type="NCBI Taxonomy" id="197183"/>
    <lineage>
        <taxon>Bacteria</taxon>
        <taxon>Pseudomonadati</taxon>
        <taxon>Pseudomonadota</taxon>
        <taxon>Gammaproteobacteria</taxon>
        <taxon>Moraxellales</taxon>
        <taxon>Moraxellaceae</taxon>
        <taxon>Alkanindiges</taxon>
    </lineage>
</organism>
<dbReference type="InterPro" id="IPR000594">
    <property type="entry name" value="ThiF_NAD_FAD-bd"/>
</dbReference>
<dbReference type="EMBL" id="SNTY01000010">
    <property type="protein sequence ID" value="TEU30306.1"/>
    <property type="molecule type" value="Genomic_DNA"/>
</dbReference>
<dbReference type="Proteomes" id="UP000297834">
    <property type="component" value="Unassembled WGS sequence"/>
</dbReference>
<dbReference type="InterPro" id="IPR035985">
    <property type="entry name" value="Ubiquitin-activating_enz"/>
</dbReference>
<gene>
    <name evidence="2" type="ORF">E2B99_02840</name>
</gene>
<dbReference type="OrthoDB" id="9804150at2"/>
<dbReference type="PANTHER" id="PTHR43267">
    <property type="entry name" value="TRNA THREONYLCARBAMOYLADENOSINE DEHYDRATASE"/>
    <property type="match status" value="1"/>
</dbReference>
<keyword evidence="3" id="KW-1185">Reference proteome</keyword>
<name>A0A4Y7XES8_9GAMM</name>
<sequence length="258" mass="27800">MQLTTDSDEYERRFAGAAKVYGEQAFSQFEQAHIMVIGIGGVGSWAVEALARSGVGTLTLIDMDVLVASNVNRQLPALTETFGHGKIDVMAARARSINPRIRLNLVDDFLTPDNVKTLVEQYQPDIILDCIDDVKAKIALILHCRFNKIPLIVSGGAGGKLDPLKIRVADLSKTEQDPMLAKIRSELRNKGICKKPKDKFGITCIYSIDNPFSNTAACETVVNSSAGLRCGGYGSAVAVTATFGMVAVAEVLKKLGKV</sequence>
<dbReference type="AlphaFoldDB" id="A0A4Y7XES8"/>